<proteinExistence type="predicted"/>
<accession>A0A6J6G7B0</accession>
<organism evidence="1">
    <name type="scientific">freshwater metagenome</name>
    <dbReference type="NCBI Taxonomy" id="449393"/>
    <lineage>
        <taxon>unclassified sequences</taxon>
        <taxon>metagenomes</taxon>
        <taxon>ecological metagenomes</taxon>
    </lineage>
</organism>
<reference evidence="1" key="1">
    <citation type="submission" date="2020-05" db="EMBL/GenBank/DDBJ databases">
        <authorList>
            <person name="Chiriac C."/>
            <person name="Salcher M."/>
            <person name="Ghai R."/>
            <person name="Kavagutti S V."/>
        </authorList>
    </citation>
    <scope>NUCLEOTIDE SEQUENCE</scope>
</reference>
<sequence length="38" mass="4094">MIAVRTTAGEQVPVYAWRGRVLLTRGAAHAPMGWSLLG</sequence>
<name>A0A6J6G7B0_9ZZZZ</name>
<protein>
    <submittedName>
        <fullName evidence="1">Unannotated protein</fullName>
    </submittedName>
</protein>
<evidence type="ECO:0000313" key="1">
    <source>
        <dbReference type="EMBL" id="CAB4594965.1"/>
    </source>
</evidence>
<dbReference type="AlphaFoldDB" id="A0A6J6G7B0"/>
<dbReference type="EMBL" id="CAEZSR010000263">
    <property type="protein sequence ID" value="CAB4594965.1"/>
    <property type="molecule type" value="Genomic_DNA"/>
</dbReference>
<gene>
    <name evidence="1" type="ORF">UFOPK1493_03953</name>
</gene>